<comment type="caution">
    <text evidence="3">The sequence shown here is derived from an EMBL/GenBank/DDBJ whole genome shotgun (WGS) entry which is preliminary data.</text>
</comment>
<sequence length="272" mass="31144">MIKVFRMGLAIVAFSPIGCFAEIIRTNDFSVVEKTMQCADQETLVIFDVGEVLIVPTDAALHPKHRPYLRQKIDEASDCGKDAEKDALLWSYIQRDQKPKLVDLQMPLLIKGLQAKGIQTIALTSMVGGAFGVIASMEEWRYQQLKSFGIQFEKTWQGRDQISLGLDGVNFYKGIIVAWFHKKGDVLKEFLKHHNFKKIIFIDDNVNQIESVAAIEKELGLNMTCIHYTAVMDRPSEVLNQNRAAFQFETLLKEKKWLSDKQADERMKFLER</sequence>
<dbReference type="Proteomes" id="UP000293550">
    <property type="component" value="Unassembled WGS sequence"/>
</dbReference>
<gene>
    <name evidence="3" type="ORF">EQU50_02290</name>
</gene>
<feature type="signal peptide" evidence="2">
    <location>
        <begin position="1"/>
        <end position="21"/>
    </location>
</feature>
<dbReference type="AlphaFoldDB" id="A0A4Q7DHM9"/>
<proteinExistence type="predicted"/>
<evidence type="ECO:0000256" key="1">
    <source>
        <dbReference type="ARBA" id="ARBA00022729"/>
    </source>
</evidence>
<protein>
    <submittedName>
        <fullName evidence="3">DUF2608 domain-containing protein</fullName>
    </submittedName>
</protein>
<name>A0A4Q7DHM9_9PROT</name>
<organism evidence="3 4">
    <name type="scientific">Candidatus Finniella inopinata</name>
    <dbReference type="NCBI Taxonomy" id="1696036"/>
    <lineage>
        <taxon>Bacteria</taxon>
        <taxon>Pseudomonadati</taxon>
        <taxon>Pseudomonadota</taxon>
        <taxon>Alphaproteobacteria</taxon>
        <taxon>Holosporales</taxon>
        <taxon>Candidatus Paracaedibacteraceae</taxon>
        <taxon>Candidatus Finniella</taxon>
    </lineage>
</organism>
<reference evidence="3 4" key="1">
    <citation type="submission" date="2018-10" db="EMBL/GenBank/DDBJ databases">
        <title>An updated phylogeny of the Alphaproteobacteria reveals that the parasitic Rickettsiales and Holosporales have independent origins.</title>
        <authorList>
            <person name="Munoz-Gomez S.A."/>
            <person name="Hess S."/>
            <person name="Burger G."/>
            <person name="Lang B.F."/>
            <person name="Susko E."/>
            <person name="Slamovits C.H."/>
            <person name="Roger A.J."/>
        </authorList>
    </citation>
    <scope>NUCLEOTIDE SEQUENCE [LARGE SCALE GENOMIC DNA]</scope>
    <source>
        <strain evidence="3">HOLO01</strain>
    </source>
</reference>
<feature type="chain" id="PRO_5020648960" evidence="2">
    <location>
        <begin position="22"/>
        <end position="272"/>
    </location>
</feature>
<keyword evidence="4" id="KW-1185">Reference proteome</keyword>
<dbReference type="InterPro" id="IPR022565">
    <property type="entry name" value="DUF2608"/>
</dbReference>
<dbReference type="Pfam" id="PF11019">
    <property type="entry name" value="DUF2608"/>
    <property type="match status" value="1"/>
</dbReference>
<dbReference type="EMBL" id="SCFB01000004">
    <property type="protein sequence ID" value="RZI46441.1"/>
    <property type="molecule type" value="Genomic_DNA"/>
</dbReference>
<evidence type="ECO:0000313" key="3">
    <source>
        <dbReference type="EMBL" id="RZI46441.1"/>
    </source>
</evidence>
<accession>A0A4Q7DHM9</accession>
<evidence type="ECO:0000313" key="4">
    <source>
        <dbReference type="Proteomes" id="UP000293550"/>
    </source>
</evidence>
<dbReference type="RefSeq" id="WP_130153545.1">
    <property type="nucleotide sequence ID" value="NZ_SCFB01000004.1"/>
</dbReference>
<dbReference type="OrthoDB" id="7160525at2"/>
<keyword evidence="1 2" id="KW-0732">Signal</keyword>
<evidence type="ECO:0000256" key="2">
    <source>
        <dbReference type="SAM" id="SignalP"/>
    </source>
</evidence>